<dbReference type="PROSITE" id="PS51781">
    <property type="entry name" value="SH3B"/>
    <property type="match status" value="1"/>
</dbReference>
<dbReference type="EMBL" id="MEZQ01000022">
    <property type="protein sequence ID" value="OGD60745.1"/>
    <property type="molecule type" value="Genomic_DNA"/>
</dbReference>
<dbReference type="Pfam" id="PF08239">
    <property type="entry name" value="SH3_3"/>
    <property type="match status" value="1"/>
</dbReference>
<gene>
    <name evidence="4" type="ORF">A3I57_00415</name>
</gene>
<keyword evidence="2" id="KW-1133">Transmembrane helix</keyword>
<evidence type="ECO:0000256" key="2">
    <source>
        <dbReference type="SAM" id="Phobius"/>
    </source>
</evidence>
<organism evidence="4 5">
    <name type="scientific">Candidatus Beckwithbacteria bacterium RIFCSPLOWO2_02_FULL_47_23</name>
    <dbReference type="NCBI Taxonomy" id="1797463"/>
    <lineage>
        <taxon>Bacteria</taxon>
        <taxon>Candidatus Beckwithiibacteriota</taxon>
    </lineage>
</organism>
<dbReference type="Pfam" id="PF08308">
    <property type="entry name" value="PEGA"/>
    <property type="match status" value="2"/>
</dbReference>
<proteinExistence type="predicted"/>
<feature type="region of interest" description="Disordered" evidence="1">
    <location>
        <begin position="184"/>
        <end position="255"/>
    </location>
</feature>
<reference evidence="4 5" key="1">
    <citation type="journal article" date="2016" name="Nat. Commun.">
        <title>Thousands of microbial genomes shed light on interconnected biogeochemical processes in an aquifer system.</title>
        <authorList>
            <person name="Anantharaman K."/>
            <person name="Brown C.T."/>
            <person name="Hug L.A."/>
            <person name="Sharon I."/>
            <person name="Castelle C.J."/>
            <person name="Probst A.J."/>
            <person name="Thomas B.C."/>
            <person name="Singh A."/>
            <person name="Wilkins M.J."/>
            <person name="Karaoz U."/>
            <person name="Brodie E.L."/>
            <person name="Williams K.H."/>
            <person name="Hubbard S.S."/>
            <person name="Banfield J.F."/>
        </authorList>
    </citation>
    <scope>NUCLEOTIDE SEQUENCE [LARGE SCALE GENOMIC DNA]</scope>
</reference>
<dbReference type="InterPro" id="IPR013229">
    <property type="entry name" value="PEGA"/>
</dbReference>
<feature type="transmembrane region" description="Helical" evidence="2">
    <location>
        <begin position="6"/>
        <end position="25"/>
    </location>
</feature>
<evidence type="ECO:0000256" key="1">
    <source>
        <dbReference type="SAM" id="MobiDB-lite"/>
    </source>
</evidence>
<dbReference type="SMART" id="SM00287">
    <property type="entry name" value="SH3b"/>
    <property type="match status" value="1"/>
</dbReference>
<dbReference type="InterPro" id="IPR003646">
    <property type="entry name" value="SH3-like_bac-type"/>
</dbReference>
<keyword evidence="2" id="KW-0812">Transmembrane</keyword>
<evidence type="ECO:0000259" key="3">
    <source>
        <dbReference type="PROSITE" id="PS51781"/>
    </source>
</evidence>
<comment type="caution">
    <text evidence="4">The sequence shown here is derived from an EMBL/GenBank/DDBJ whole genome shotgun (WGS) entry which is preliminary data.</text>
</comment>
<dbReference type="Gene3D" id="2.30.30.40">
    <property type="entry name" value="SH3 Domains"/>
    <property type="match status" value="1"/>
</dbReference>
<evidence type="ECO:0000313" key="4">
    <source>
        <dbReference type="EMBL" id="OGD60745.1"/>
    </source>
</evidence>
<feature type="domain" description="SH3b" evidence="3">
    <location>
        <begin position="250"/>
        <end position="320"/>
    </location>
</feature>
<feature type="compositionally biased region" description="Polar residues" evidence="1">
    <location>
        <begin position="226"/>
        <end position="236"/>
    </location>
</feature>
<accession>A0A1F5E019</accession>
<dbReference type="Proteomes" id="UP000176364">
    <property type="component" value="Unassembled WGS sequence"/>
</dbReference>
<sequence length="320" mass="34201">MKKLLPLILIIGVIIGLIFLGKKLFAGRKKAALSVNTNPRATVFLDGEHLGSTPYYNEALKAGEFVLKIVPESTGQALTPWEGRVSLSPGILTVVNRELGLTQDDSSGEILSFEPLADKNAISISVVTTPDGAVVNLDGEPRGFAPLTLDNITEGDHILLVTSPGFKERTIKAKTVKGHKLIASVQLGRETAPPPAEEPTDEEVTASPSPSPKPTVSPKPTASPTGSPKPTASPKPSGSPKAAASPLPRPYVQIKSDTGWVRVRTGPGPSYEVIKVGDDEVKVYEPNQFPLLDEDNGWYKITYETGKSGWISGKYAEKFE</sequence>
<dbReference type="AlphaFoldDB" id="A0A1F5E019"/>
<evidence type="ECO:0000313" key="5">
    <source>
        <dbReference type="Proteomes" id="UP000176364"/>
    </source>
</evidence>
<keyword evidence="2" id="KW-0472">Membrane</keyword>
<name>A0A1F5E019_9BACT</name>
<protein>
    <recommendedName>
        <fullName evidence="3">SH3b domain-containing protein</fullName>
    </recommendedName>
</protein>